<organism evidence="1 2">
    <name type="scientific">Eragrostis curvula</name>
    <name type="common">weeping love grass</name>
    <dbReference type="NCBI Taxonomy" id="38414"/>
    <lineage>
        <taxon>Eukaryota</taxon>
        <taxon>Viridiplantae</taxon>
        <taxon>Streptophyta</taxon>
        <taxon>Embryophyta</taxon>
        <taxon>Tracheophyta</taxon>
        <taxon>Spermatophyta</taxon>
        <taxon>Magnoliopsida</taxon>
        <taxon>Liliopsida</taxon>
        <taxon>Poales</taxon>
        <taxon>Poaceae</taxon>
        <taxon>PACMAD clade</taxon>
        <taxon>Chloridoideae</taxon>
        <taxon>Eragrostideae</taxon>
        <taxon>Eragrostidinae</taxon>
        <taxon>Eragrostis</taxon>
    </lineage>
</organism>
<keyword evidence="2" id="KW-1185">Reference proteome</keyword>
<accession>A0A5J9VIP7</accession>
<name>A0A5J9VIP7_9POAL</name>
<reference evidence="1 2" key="1">
    <citation type="journal article" date="2019" name="Sci. Rep.">
        <title>A high-quality genome of Eragrostis curvula grass provides insights into Poaceae evolution and supports new strategies to enhance forage quality.</title>
        <authorList>
            <person name="Carballo J."/>
            <person name="Santos B.A.C.M."/>
            <person name="Zappacosta D."/>
            <person name="Garbus I."/>
            <person name="Selva J.P."/>
            <person name="Gallo C.A."/>
            <person name="Diaz A."/>
            <person name="Albertini E."/>
            <person name="Caccamo M."/>
            <person name="Echenique V."/>
        </authorList>
    </citation>
    <scope>NUCLEOTIDE SEQUENCE [LARGE SCALE GENOMIC DNA]</scope>
    <source>
        <strain evidence="2">cv. Victoria</strain>
        <tissue evidence="1">Leaf</tissue>
    </source>
</reference>
<sequence length="107" mass="12557">MQQSCQVTDLKKKKIHEVLKTKLVCMGDPKCPSLEGFIFCRIYMKSACVCCYFVAFNILPSSKHKIERVLLVPDFYHSDSPLSHRKDKFRRSSVRVKDELVEYMYCL</sequence>
<proteinExistence type="predicted"/>
<protein>
    <submittedName>
        <fullName evidence="1">Uncharacterized protein</fullName>
    </submittedName>
</protein>
<evidence type="ECO:0000313" key="1">
    <source>
        <dbReference type="EMBL" id="TVU36232.1"/>
    </source>
</evidence>
<dbReference type="AlphaFoldDB" id="A0A5J9VIP7"/>
<dbReference type="Proteomes" id="UP000324897">
    <property type="component" value="Unassembled WGS sequence"/>
</dbReference>
<dbReference type="Gramene" id="TVU36232">
    <property type="protein sequence ID" value="TVU36232"/>
    <property type="gene ID" value="EJB05_18157"/>
</dbReference>
<comment type="caution">
    <text evidence="1">The sequence shown here is derived from an EMBL/GenBank/DDBJ whole genome shotgun (WGS) entry which is preliminary data.</text>
</comment>
<evidence type="ECO:0000313" key="2">
    <source>
        <dbReference type="Proteomes" id="UP000324897"/>
    </source>
</evidence>
<gene>
    <name evidence="1" type="ORF">EJB05_18157</name>
</gene>
<dbReference type="EMBL" id="RWGY01000009">
    <property type="protein sequence ID" value="TVU36232.1"/>
    <property type="molecule type" value="Genomic_DNA"/>
</dbReference>